<gene>
    <name evidence="2" type="ORF">EVAR_45370_1</name>
</gene>
<feature type="compositionally biased region" description="Basic and acidic residues" evidence="1">
    <location>
        <begin position="1"/>
        <end position="11"/>
    </location>
</feature>
<feature type="region of interest" description="Disordered" evidence="1">
    <location>
        <begin position="1"/>
        <end position="62"/>
    </location>
</feature>
<protein>
    <submittedName>
        <fullName evidence="2">Uncharacterized protein</fullName>
    </submittedName>
</protein>
<comment type="caution">
    <text evidence="2">The sequence shown here is derived from an EMBL/GenBank/DDBJ whole genome shotgun (WGS) entry which is preliminary data.</text>
</comment>
<evidence type="ECO:0000313" key="3">
    <source>
        <dbReference type="Proteomes" id="UP000299102"/>
    </source>
</evidence>
<name>A0A4C1XZT5_EUMVA</name>
<reference evidence="2 3" key="1">
    <citation type="journal article" date="2019" name="Commun. Biol.">
        <title>The bagworm genome reveals a unique fibroin gene that provides high tensile strength.</title>
        <authorList>
            <person name="Kono N."/>
            <person name="Nakamura H."/>
            <person name="Ohtoshi R."/>
            <person name="Tomita M."/>
            <person name="Numata K."/>
            <person name="Arakawa K."/>
        </authorList>
    </citation>
    <scope>NUCLEOTIDE SEQUENCE [LARGE SCALE GENOMIC DNA]</scope>
</reference>
<dbReference type="Proteomes" id="UP000299102">
    <property type="component" value="Unassembled WGS sequence"/>
</dbReference>
<dbReference type="AlphaFoldDB" id="A0A4C1XZT5"/>
<dbReference type="EMBL" id="BGZK01001000">
    <property type="protein sequence ID" value="GBP68082.1"/>
    <property type="molecule type" value="Genomic_DNA"/>
</dbReference>
<organism evidence="2 3">
    <name type="scientific">Eumeta variegata</name>
    <name type="common">Bagworm moth</name>
    <name type="synonym">Eumeta japonica</name>
    <dbReference type="NCBI Taxonomy" id="151549"/>
    <lineage>
        <taxon>Eukaryota</taxon>
        <taxon>Metazoa</taxon>
        <taxon>Ecdysozoa</taxon>
        <taxon>Arthropoda</taxon>
        <taxon>Hexapoda</taxon>
        <taxon>Insecta</taxon>
        <taxon>Pterygota</taxon>
        <taxon>Neoptera</taxon>
        <taxon>Endopterygota</taxon>
        <taxon>Lepidoptera</taxon>
        <taxon>Glossata</taxon>
        <taxon>Ditrysia</taxon>
        <taxon>Tineoidea</taxon>
        <taxon>Psychidae</taxon>
        <taxon>Oiketicinae</taxon>
        <taxon>Eumeta</taxon>
    </lineage>
</organism>
<evidence type="ECO:0000256" key="1">
    <source>
        <dbReference type="SAM" id="MobiDB-lite"/>
    </source>
</evidence>
<keyword evidence="3" id="KW-1185">Reference proteome</keyword>
<evidence type="ECO:0000313" key="2">
    <source>
        <dbReference type="EMBL" id="GBP68082.1"/>
    </source>
</evidence>
<accession>A0A4C1XZT5</accession>
<sequence>MYDAYQRDNHATKSSQLNKRRVAVRQTPWNWRRSPGRGRARAVGVLPETPPGHGSRCAPPPGTCRAARSTVREIHNVRRVCTGHSKGAIKPALISSRRSTVRRSALVDEASSW</sequence>
<proteinExistence type="predicted"/>